<gene>
    <name evidence="1" type="ORF">ACFQDD_01595</name>
</gene>
<organism evidence="1 2">
    <name type="scientific">Halorubrum pallidum</name>
    <dbReference type="NCBI Taxonomy" id="1526114"/>
    <lineage>
        <taxon>Archaea</taxon>
        <taxon>Methanobacteriati</taxon>
        <taxon>Methanobacteriota</taxon>
        <taxon>Stenosarchaea group</taxon>
        <taxon>Halobacteria</taxon>
        <taxon>Halobacteriales</taxon>
        <taxon>Haloferacaceae</taxon>
        <taxon>Halorubrum</taxon>
    </lineage>
</organism>
<proteinExistence type="predicted"/>
<sequence length="116" mass="12776">MAHSESDTDETAVESRLVTDADELSEGELIHIEDKHWAARARVLSIGDSITDPINSSFELEIVASDGYDPENVTDCTGKPRGAFGWRIAGFKEDEDGDFTGWVDISDEAIIMRAEE</sequence>
<evidence type="ECO:0000313" key="2">
    <source>
        <dbReference type="Proteomes" id="UP001596274"/>
    </source>
</evidence>
<dbReference type="EMBL" id="JBHSWT010000028">
    <property type="protein sequence ID" value="MFC6770229.1"/>
    <property type="molecule type" value="Genomic_DNA"/>
</dbReference>
<accession>A0ABD5SZ88</accession>
<dbReference type="Proteomes" id="UP001596274">
    <property type="component" value="Unassembled WGS sequence"/>
</dbReference>
<keyword evidence="2" id="KW-1185">Reference proteome</keyword>
<name>A0ABD5SZ88_9EURY</name>
<reference evidence="1 2" key="1">
    <citation type="journal article" date="2019" name="Int. J. Syst. Evol. Microbiol.">
        <title>The Global Catalogue of Microorganisms (GCM) 10K type strain sequencing project: providing services to taxonomists for standard genome sequencing and annotation.</title>
        <authorList>
            <consortium name="The Broad Institute Genomics Platform"/>
            <consortium name="The Broad Institute Genome Sequencing Center for Infectious Disease"/>
            <person name="Wu L."/>
            <person name="Ma J."/>
        </authorList>
    </citation>
    <scope>NUCLEOTIDE SEQUENCE [LARGE SCALE GENOMIC DNA]</scope>
    <source>
        <strain evidence="1 2">PJ61</strain>
    </source>
</reference>
<protein>
    <submittedName>
        <fullName evidence="1">Uncharacterized protein</fullName>
    </submittedName>
</protein>
<evidence type="ECO:0000313" key="1">
    <source>
        <dbReference type="EMBL" id="MFC6770229.1"/>
    </source>
</evidence>
<dbReference type="AlphaFoldDB" id="A0ABD5SZ88"/>
<comment type="caution">
    <text evidence="1">The sequence shown here is derived from an EMBL/GenBank/DDBJ whole genome shotgun (WGS) entry which is preliminary data.</text>
</comment>